<gene>
    <name evidence="1" type="ORF">NP603_20525</name>
</gene>
<protein>
    <submittedName>
        <fullName evidence="1">Uncharacterized protein</fullName>
    </submittedName>
</protein>
<reference evidence="1 2" key="1">
    <citation type="submission" date="2022-07" db="EMBL/GenBank/DDBJ databases">
        <title>Methylomonas rivi sp. nov., Methylomonas rosea sp. nov., Methylomonas aureus sp. nov. and Methylomonas subterranea sp. nov., four novel methanotrophs isolated from a freshwater creek and the deep terrestrial subsurface.</title>
        <authorList>
            <person name="Abin C."/>
            <person name="Sankaranarayanan K."/>
            <person name="Garner C."/>
            <person name="Sindelar R."/>
            <person name="Kotary K."/>
            <person name="Garner R."/>
            <person name="Barclay S."/>
            <person name="Lawson P."/>
            <person name="Krumholz L."/>
        </authorList>
    </citation>
    <scope>NUCLEOTIDE SEQUENCE [LARGE SCALE GENOMIC DNA]</scope>
    <source>
        <strain evidence="1 2">SURF-1</strain>
    </source>
</reference>
<sequence>FREGVTVKVLVTINPNANPELYADIERINSRDRAERVRTLATMAVVISQLGLQNSSAVAYISASDLASESTLSKLKSSLASED</sequence>
<dbReference type="Proteomes" id="UP001524569">
    <property type="component" value="Unassembled WGS sequence"/>
</dbReference>
<organism evidence="1 2">
    <name type="scientific">Methylomonas aurea</name>
    <dbReference type="NCBI Taxonomy" id="2952224"/>
    <lineage>
        <taxon>Bacteria</taxon>
        <taxon>Pseudomonadati</taxon>
        <taxon>Pseudomonadota</taxon>
        <taxon>Gammaproteobacteria</taxon>
        <taxon>Methylococcales</taxon>
        <taxon>Methylococcaceae</taxon>
        <taxon>Methylomonas</taxon>
    </lineage>
</organism>
<evidence type="ECO:0000313" key="1">
    <source>
        <dbReference type="EMBL" id="MCQ8183509.1"/>
    </source>
</evidence>
<name>A0ABT1UMQ7_9GAMM</name>
<accession>A0ABT1UMQ7</accession>
<keyword evidence="2" id="KW-1185">Reference proteome</keyword>
<dbReference type="EMBL" id="JANIBM010000051">
    <property type="protein sequence ID" value="MCQ8183509.1"/>
    <property type="molecule type" value="Genomic_DNA"/>
</dbReference>
<evidence type="ECO:0000313" key="2">
    <source>
        <dbReference type="Proteomes" id="UP001524569"/>
    </source>
</evidence>
<feature type="non-terminal residue" evidence="1">
    <location>
        <position position="1"/>
    </location>
</feature>
<proteinExistence type="predicted"/>
<dbReference type="RefSeq" id="WP_256612732.1">
    <property type="nucleotide sequence ID" value="NZ_JANIBM010000051.1"/>
</dbReference>
<comment type="caution">
    <text evidence="1">The sequence shown here is derived from an EMBL/GenBank/DDBJ whole genome shotgun (WGS) entry which is preliminary data.</text>
</comment>